<dbReference type="GO" id="GO:0005886">
    <property type="term" value="C:plasma membrane"/>
    <property type="evidence" value="ECO:0007669"/>
    <property type="project" value="UniProtKB-SubCell"/>
</dbReference>
<keyword evidence="4" id="KW-0472">Membrane</keyword>
<dbReference type="WBParaSite" id="PDA_v2.g21252.t1">
    <property type="protein sequence ID" value="PDA_v2.g21252.t1"/>
    <property type="gene ID" value="PDA_v2.g21252"/>
</dbReference>
<dbReference type="PANTHER" id="PTHR10736:SF20">
    <property type="entry name" value="BESTROPHIN HOMOLOG 22"/>
    <property type="match status" value="1"/>
</dbReference>
<dbReference type="Pfam" id="PF01062">
    <property type="entry name" value="Bestrophin"/>
    <property type="match status" value="1"/>
</dbReference>
<comment type="subcellular location">
    <subcellularLocation>
        <location evidence="6">Cell membrane</location>
        <topology evidence="6">Multi-pass membrane protein</topology>
    </subcellularLocation>
    <subcellularLocation>
        <location evidence="1">Membrane</location>
    </subcellularLocation>
</comment>
<proteinExistence type="inferred from homology"/>
<keyword evidence="7" id="KW-1185">Reference proteome</keyword>
<dbReference type="InterPro" id="IPR021134">
    <property type="entry name" value="Bestrophin-like"/>
</dbReference>
<protein>
    <recommendedName>
        <fullName evidence="6">Bestrophin homolog</fullName>
    </recommendedName>
</protein>
<sequence>MGWIDGTALSLATYIRGSDEETRAIRRTIIRYLVLSQTCVLRNVSVQVRRRFPTFESIEAADLITPEERALIEETTDEYSQFWIPILWAQKILCDANQHGKISSDFIADKIATNIDDFRSQLQNLLKFDWVPIPLVYPQLVTFCVRLYFFICLFTRQIIKSDDIGLPESPLFWIPLTTIIEFVVYMGWLKVAEDMLHPLGEDSDNLECNYIIDKNLITGLSIVDRGGKPFPPPKKDAFWDKQNLAPLYSFNTAHRTVTPDTYDWIGSKCQV</sequence>
<dbReference type="GO" id="GO:0005254">
    <property type="term" value="F:chloride channel activity"/>
    <property type="evidence" value="ECO:0007669"/>
    <property type="project" value="UniProtKB-KW"/>
</dbReference>
<keyword evidence="3" id="KW-1133">Transmembrane helix</keyword>
<dbReference type="GO" id="GO:0034707">
    <property type="term" value="C:chloride channel complex"/>
    <property type="evidence" value="ECO:0007669"/>
    <property type="project" value="UniProtKB-KW"/>
</dbReference>
<evidence type="ECO:0000256" key="4">
    <source>
        <dbReference type="ARBA" id="ARBA00023136"/>
    </source>
</evidence>
<keyword evidence="6" id="KW-0406">Ion transport</keyword>
<keyword evidence="6" id="KW-0407">Ion channel</keyword>
<evidence type="ECO:0000313" key="8">
    <source>
        <dbReference type="WBParaSite" id="PDA_v2.g21252.t1"/>
    </source>
</evidence>
<name>A0A914PRK8_9BILA</name>
<dbReference type="InterPro" id="IPR000615">
    <property type="entry name" value="Bestrophin"/>
</dbReference>
<evidence type="ECO:0000256" key="1">
    <source>
        <dbReference type="ARBA" id="ARBA00004370"/>
    </source>
</evidence>
<comment type="similarity">
    <text evidence="5 6">Belongs to the anion channel-forming bestrophin (TC 1.A.46) family. Calcium-sensitive chloride channel subfamily.</text>
</comment>
<evidence type="ECO:0000256" key="5">
    <source>
        <dbReference type="ARBA" id="ARBA00034769"/>
    </source>
</evidence>
<dbReference type="AlphaFoldDB" id="A0A914PRK8"/>
<comment type="function">
    <text evidence="6">Forms chloride channels.</text>
</comment>
<reference evidence="8" key="1">
    <citation type="submission" date="2022-11" db="UniProtKB">
        <authorList>
            <consortium name="WormBaseParasite"/>
        </authorList>
    </citation>
    <scope>IDENTIFICATION</scope>
</reference>
<evidence type="ECO:0000256" key="6">
    <source>
        <dbReference type="RuleBase" id="RU363126"/>
    </source>
</evidence>
<evidence type="ECO:0000256" key="3">
    <source>
        <dbReference type="ARBA" id="ARBA00022989"/>
    </source>
</evidence>
<keyword evidence="6" id="KW-0868">Chloride</keyword>
<keyword evidence="6" id="KW-0869">Chloride channel</keyword>
<accession>A0A914PRK8</accession>
<dbReference type="Proteomes" id="UP000887578">
    <property type="component" value="Unplaced"/>
</dbReference>
<organism evidence="7 8">
    <name type="scientific">Panagrolaimus davidi</name>
    <dbReference type="NCBI Taxonomy" id="227884"/>
    <lineage>
        <taxon>Eukaryota</taxon>
        <taxon>Metazoa</taxon>
        <taxon>Ecdysozoa</taxon>
        <taxon>Nematoda</taxon>
        <taxon>Chromadorea</taxon>
        <taxon>Rhabditida</taxon>
        <taxon>Tylenchina</taxon>
        <taxon>Panagrolaimomorpha</taxon>
        <taxon>Panagrolaimoidea</taxon>
        <taxon>Panagrolaimidae</taxon>
        <taxon>Panagrolaimus</taxon>
    </lineage>
</organism>
<evidence type="ECO:0000256" key="2">
    <source>
        <dbReference type="ARBA" id="ARBA00022692"/>
    </source>
</evidence>
<evidence type="ECO:0000313" key="7">
    <source>
        <dbReference type="Proteomes" id="UP000887578"/>
    </source>
</evidence>
<keyword evidence="6" id="KW-1003">Cell membrane</keyword>
<keyword evidence="2" id="KW-0812">Transmembrane</keyword>
<dbReference type="PANTHER" id="PTHR10736">
    <property type="entry name" value="BESTROPHIN"/>
    <property type="match status" value="1"/>
</dbReference>
<keyword evidence="6" id="KW-0813">Transport</keyword>